<evidence type="ECO:0000313" key="2">
    <source>
        <dbReference type="EMBL" id="WEW62036.1"/>
    </source>
</evidence>
<proteinExistence type="predicted"/>
<reference evidence="2" key="1">
    <citation type="submission" date="2023-03" db="EMBL/GenBank/DDBJ databases">
        <title>Emydomyces testavorans Genome Sequence.</title>
        <authorList>
            <person name="Hoyer L."/>
        </authorList>
    </citation>
    <scope>NUCLEOTIDE SEQUENCE</scope>
    <source>
        <strain evidence="2">16-2883</strain>
    </source>
</reference>
<dbReference type="Gene3D" id="1.10.510.10">
    <property type="entry name" value="Transferase(Phosphotransferase) domain 1"/>
    <property type="match status" value="1"/>
</dbReference>
<dbReference type="PROSITE" id="PS50011">
    <property type="entry name" value="PROTEIN_KINASE_DOM"/>
    <property type="match status" value="1"/>
</dbReference>
<dbReference type="GO" id="GO:0005524">
    <property type="term" value="F:ATP binding"/>
    <property type="evidence" value="ECO:0007669"/>
    <property type="project" value="InterPro"/>
</dbReference>
<keyword evidence="3" id="KW-1185">Reference proteome</keyword>
<dbReference type="GO" id="GO:0004672">
    <property type="term" value="F:protein kinase activity"/>
    <property type="evidence" value="ECO:0007669"/>
    <property type="project" value="InterPro"/>
</dbReference>
<evidence type="ECO:0000259" key="1">
    <source>
        <dbReference type="PROSITE" id="PS50011"/>
    </source>
</evidence>
<dbReference type="PANTHER" id="PTHR24362:SF309">
    <property type="entry name" value="PROTEIN KINASE DOMAIN-CONTAINING PROTEIN"/>
    <property type="match status" value="1"/>
</dbReference>
<dbReference type="PANTHER" id="PTHR24362">
    <property type="entry name" value="SERINE/THREONINE-PROTEIN KINASE NEK"/>
    <property type="match status" value="1"/>
</dbReference>
<dbReference type="EMBL" id="CP120631">
    <property type="protein sequence ID" value="WEW62036.1"/>
    <property type="molecule type" value="Genomic_DNA"/>
</dbReference>
<feature type="domain" description="Protein kinase" evidence="1">
    <location>
        <begin position="1"/>
        <end position="210"/>
    </location>
</feature>
<dbReference type="AlphaFoldDB" id="A0AAF0IMR6"/>
<dbReference type="SUPFAM" id="SSF56112">
    <property type="entry name" value="Protein kinase-like (PK-like)"/>
    <property type="match status" value="1"/>
</dbReference>
<name>A0AAF0IMR6_9EURO</name>
<dbReference type="InterPro" id="IPR011009">
    <property type="entry name" value="Kinase-like_dom_sf"/>
</dbReference>
<dbReference type="Proteomes" id="UP001219355">
    <property type="component" value="Chromosome 5"/>
</dbReference>
<dbReference type="SMART" id="SM00220">
    <property type="entry name" value="S_TKc"/>
    <property type="match status" value="1"/>
</dbReference>
<dbReference type="Pfam" id="PF00069">
    <property type="entry name" value="Pkinase"/>
    <property type="match status" value="1"/>
</dbReference>
<organism evidence="2 3">
    <name type="scientific">Emydomyces testavorans</name>
    <dbReference type="NCBI Taxonomy" id="2070801"/>
    <lineage>
        <taxon>Eukaryota</taxon>
        <taxon>Fungi</taxon>
        <taxon>Dikarya</taxon>
        <taxon>Ascomycota</taxon>
        <taxon>Pezizomycotina</taxon>
        <taxon>Eurotiomycetes</taxon>
        <taxon>Eurotiomycetidae</taxon>
        <taxon>Onygenales</taxon>
        <taxon>Nannizziopsiaceae</taxon>
        <taxon>Emydomyces</taxon>
    </lineage>
</organism>
<dbReference type="InterPro" id="IPR000719">
    <property type="entry name" value="Prot_kinase_dom"/>
</dbReference>
<sequence>MEIERQVYQRLGKHPNLVEVIDVDDWGIYLKQAVPGCLQVYYENGGTASPEERIKWCQDLAQVLHYVHQNNIRHSDLFGKNLLIDSSLKDSPRNILLCDFSGSAIDNNIATIVGGEHYRHPDCEEYRPPTIRGEIHALGSTFLEIVTGRKPFHEITEAQEHEIVKLMKEGNYLDVTRLPLGDVIAKCWKRDGFFKSAAEVAEEIARSRRFCSDVLPDDEL</sequence>
<evidence type="ECO:0000313" key="3">
    <source>
        <dbReference type="Proteomes" id="UP001219355"/>
    </source>
</evidence>
<accession>A0AAF0IMR6</accession>
<gene>
    <name evidence="2" type="ORF">PRK78_007536</name>
</gene>
<protein>
    <recommendedName>
        <fullName evidence="1">Protein kinase domain-containing protein</fullName>
    </recommendedName>
</protein>